<organism evidence="2 3">
    <name type="scientific">Nonomuraea angiospora</name>
    <dbReference type="NCBI Taxonomy" id="46172"/>
    <lineage>
        <taxon>Bacteria</taxon>
        <taxon>Bacillati</taxon>
        <taxon>Actinomycetota</taxon>
        <taxon>Actinomycetes</taxon>
        <taxon>Streptosporangiales</taxon>
        <taxon>Streptosporangiaceae</taxon>
        <taxon>Nonomuraea</taxon>
    </lineage>
</organism>
<gene>
    <name evidence="2" type="ORF">H4W80_010450</name>
</gene>
<reference evidence="2 3" key="1">
    <citation type="submission" date="2020-10" db="EMBL/GenBank/DDBJ databases">
        <title>Sequencing the genomes of 1000 actinobacteria strains.</title>
        <authorList>
            <person name="Klenk H.-P."/>
        </authorList>
    </citation>
    <scope>NUCLEOTIDE SEQUENCE [LARGE SCALE GENOMIC DNA]</scope>
    <source>
        <strain evidence="2 3">DSM 43173</strain>
    </source>
</reference>
<evidence type="ECO:0000256" key="1">
    <source>
        <dbReference type="SAM" id="MobiDB-lite"/>
    </source>
</evidence>
<evidence type="ECO:0000313" key="2">
    <source>
        <dbReference type="EMBL" id="MBE1592192.1"/>
    </source>
</evidence>
<comment type="caution">
    <text evidence="2">The sequence shown here is derived from an EMBL/GenBank/DDBJ whole genome shotgun (WGS) entry which is preliminary data.</text>
</comment>
<keyword evidence="3" id="KW-1185">Reference proteome</keyword>
<protein>
    <submittedName>
        <fullName evidence="2">Uncharacterized protein</fullName>
    </submittedName>
</protein>
<sequence>MKRLPHTSYLLPTRARLFPHRIRAMYLDGVINQVLGFPDQQLRMFTKSTTWCAATPACALRGQDAAAVWRKLTQDADRNPIPVTSSQFGKGKLTGWHLRAFGFMGDPGPGNSGWPASAEAVAKASRPLPSRGLPCPAE</sequence>
<dbReference type="EMBL" id="JADBEK010000001">
    <property type="protein sequence ID" value="MBE1592192.1"/>
    <property type="molecule type" value="Genomic_DNA"/>
</dbReference>
<dbReference type="Proteomes" id="UP000633509">
    <property type="component" value="Unassembled WGS sequence"/>
</dbReference>
<proteinExistence type="predicted"/>
<feature type="region of interest" description="Disordered" evidence="1">
    <location>
        <begin position="109"/>
        <end position="138"/>
    </location>
</feature>
<evidence type="ECO:0000313" key="3">
    <source>
        <dbReference type="Proteomes" id="UP000633509"/>
    </source>
</evidence>
<name>A0ABR9MH13_9ACTN</name>
<dbReference type="RefSeq" id="WP_192791775.1">
    <property type="nucleotide sequence ID" value="NZ_JADBEK010000001.1"/>
</dbReference>
<accession>A0ABR9MH13</accession>